<evidence type="ECO:0000313" key="4">
    <source>
        <dbReference type="EMBL" id="KAE9128665.1"/>
    </source>
</evidence>
<dbReference type="OrthoDB" id="129158at2759"/>
<dbReference type="EMBL" id="QXGD01000038">
    <property type="protein sequence ID" value="KAE9256848.1"/>
    <property type="molecule type" value="Genomic_DNA"/>
</dbReference>
<evidence type="ECO:0000313" key="14">
    <source>
        <dbReference type="Proteomes" id="UP000441208"/>
    </source>
</evidence>
<name>A0A6A3Z8I8_9STRA</name>
<dbReference type="EMBL" id="QXFW01000366">
    <property type="protein sequence ID" value="KAE9014608.1"/>
    <property type="molecule type" value="Genomic_DNA"/>
</dbReference>
<comment type="caution">
    <text evidence="6">The sequence shown here is derived from an EMBL/GenBank/DDBJ whole genome shotgun (WGS) entry which is preliminary data.</text>
</comment>
<evidence type="ECO:0000313" key="12">
    <source>
        <dbReference type="Proteomes" id="UP000440367"/>
    </source>
</evidence>
<feature type="region of interest" description="Disordered" evidence="1">
    <location>
        <begin position="1"/>
        <end position="28"/>
    </location>
</feature>
<dbReference type="EMBL" id="QXGF01000703">
    <property type="protein sequence ID" value="KAE8936617.1"/>
    <property type="molecule type" value="Genomic_DNA"/>
</dbReference>
<evidence type="ECO:0000313" key="7">
    <source>
        <dbReference type="EMBL" id="KAE9256848.1"/>
    </source>
</evidence>
<dbReference type="Proteomes" id="UP000429523">
    <property type="component" value="Unassembled WGS sequence"/>
</dbReference>
<sequence length="152" mass="16545">MALFQPGLASDARPPARARVEPSPAAPSSRIPYEMQLLRGELDNLRGQVAGVRQSLAVIIDPNDHGALPAYAIRQLTSASCSDQAKKVKGDYRSSQTPLLATEMFKRITPSEGKPVSPMSFVLDLREAECAGFKTSQQCSWLFSHGDWTLEG</sequence>
<evidence type="ECO:0000313" key="13">
    <source>
        <dbReference type="Proteomes" id="UP000440732"/>
    </source>
</evidence>
<organism evidence="6 10">
    <name type="scientific">Phytophthora fragariae</name>
    <dbReference type="NCBI Taxonomy" id="53985"/>
    <lineage>
        <taxon>Eukaryota</taxon>
        <taxon>Sar</taxon>
        <taxon>Stramenopiles</taxon>
        <taxon>Oomycota</taxon>
        <taxon>Peronosporomycetes</taxon>
        <taxon>Peronosporales</taxon>
        <taxon>Peronosporaceae</taxon>
        <taxon>Phytophthora</taxon>
    </lineage>
</organism>
<dbReference type="Proteomes" id="UP000433483">
    <property type="component" value="Unassembled WGS sequence"/>
</dbReference>
<evidence type="ECO:0000313" key="2">
    <source>
        <dbReference type="EMBL" id="KAE8936617.1"/>
    </source>
</evidence>
<dbReference type="EMBL" id="QXFZ01000177">
    <property type="protein sequence ID" value="KAE9128665.1"/>
    <property type="molecule type" value="Genomic_DNA"/>
</dbReference>
<dbReference type="EMBL" id="QXGA01000381">
    <property type="protein sequence ID" value="KAE9146878.1"/>
    <property type="molecule type" value="Genomic_DNA"/>
</dbReference>
<dbReference type="EMBL" id="QXGB01000090">
    <property type="protein sequence ID" value="KAE9231348.1"/>
    <property type="molecule type" value="Genomic_DNA"/>
</dbReference>
<evidence type="ECO:0000313" key="5">
    <source>
        <dbReference type="EMBL" id="KAE9146878.1"/>
    </source>
</evidence>
<dbReference type="Proteomes" id="UP000440367">
    <property type="component" value="Unassembled WGS sequence"/>
</dbReference>
<dbReference type="Proteomes" id="UP000437068">
    <property type="component" value="Unassembled WGS sequence"/>
</dbReference>
<dbReference type="EMBL" id="QXGE01000197">
    <property type="protein sequence ID" value="KAE9320556.1"/>
    <property type="molecule type" value="Genomic_DNA"/>
</dbReference>
<accession>A0A6A3Z8I8</accession>
<dbReference type="Proteomes" id="UP000441208">
    <property type="component" value="Unassembled WGS sequence"/>
</dbReference>
<dbReference type="AlphaFoldDB" id="A0A6A3Z8I8"/>
<evidence type="ECO:0000313" key="6">
    <source>
        <dbReference type="EMBL" id="KAE9231348.1"/>
    </source>
</evidence>
<keyword evidence="10" id="KW-1185">Reference proteome</keyword>
<evidence type="ECO:0000313" key="15">
    <source>
        <dbReference type="Proteomes" id="UP000460718"/>
    </source>
</evidence>
<protein>
    <submittedName>
        <fullName evidence="6">Uncharacterized protein</fullName>
    </submittedName>
</protein>
<evidence type="ECO:0000313" key="11">
    <source>
        <dbReference type="Proteomes" id="UP000437068"/>
    </source>
</evidence>
<evidence type="ECO:0000313" key="3">
    <source>
        <dbReference type="EMBL" id="KAE9014608.1"/>
    </source>
</evidence>
<gene>
    <name evidence="8" type="ORF">PF001_g5346</name>
    <name evidence="7" type="ORF">PF002_g1574</name>
    <name evidence="6" type="ORF">PF005_g3112</name>
    <name evidence="5" type="ORF">PF006_g8395</name>
    <name evidence="4" type="ORF">PF007_g5196</name>
    <name evidence="2" type="ORF">PF009_g13464</name>
    <name evidence="3" type="ORF">PF011_g7977</name>
</gene>
<evidence type="ECO:0000256" key="1">
    <source>
        <dbReference type="SAM" id="MobiDB-lite"/>
    </source>
</evidence>
<evidence type="ECO:0000313" key="10">
    <source>
        <dbReference type="Proteomes" id="UP000433483"/>
    </source>
</evidence>
<reference evidence="9 10" key="1">
    <citation type="submission" date="2018-08" db="EMBL/GenBank/DDBJ databases">
        <title>Genomic investigation of the strawberry pathogen Phytophthora fragariae indicates pathogenicity is determined by transcriptional variation in three key races.</title>
        <authorList>
            <person name="Adams T.M."/>
            <person name="Armitage A.D."/>
            <person name="Sobczyk M.K."/>
            <person name="Bates H.J."/>
            <person name="Dunwell J.M."/>
            <person name="Nellist C.F."/>
            <person name="Harrison R.J."/>
        </authorList>
    </citation>
    <scope>NUCLEOTIDE SEQUENCE [LARGE SCALE GENOMIC DNA]</scope>
    <source>
        <strain evidence="8 11">A4</strain>
        <strain evidence="7 12">BC-1</strain>
        <strain evidence="6 10">NOV-27</strain>
        <strain evidence="5 13">NOV-5</strain>
        <strain evidence="4 14">NOV-71</strain>
        <strain evidence="2 9">NOV-9</strain>
        <strain evidence="3 15">SCRP245</strain>
    </source>
</reference>
<proteinExistence type="predicted"/>
<evidence type="ECO:0000313" key="9">
    <source>
        <dbReference type="Proteomes" id="UP000429523"/>
    </source>
</evidence>
<dbReference type="Proteomes" id="UP000440732">
    <property type="component" value="Unassembled WGS sequence"/>
</dbReference>
<evidence type="ECO:0000313" key="8">
    <source>
        <dbReference type="EMBL" id="KAE9320556.1"/>
    </source>
</evidence>
<dbReference type="Proteomes" id="UP000460718">
    <property type="component" value="Unassembled WGS sequence"/>
</dbReference>